<evidence type="ECO:0000256" key="1">
    <source>
        <dbReference type="SAM" id="MobiDB-lite"/>
    </source>
</evidence>
<dbReference type="RefSeq" id="WP_157062410.1">
    <property type="nucleotide sequence ID" value="NZ_CAAAHV010000004.1"/>
</dbReference>
<organism evidence="3 5">
    <name type="scientific">Legionella birminghamensis</name>
    <dbReference type="NCBI Taxonomy" id="28083"/>
    <lineage>
        <taxon>Bacteria</taxon>
        <taxon>Pseudomonadati</taxon>
        <taxon>Pseudomonadota</taxon>
        <taxon>Gammaproteobacteria</taxon>
        <taxon>Legionellales</taxon>
        <taxon>Legionellaceae</taxon>
        <taxon>Legionella</taxon>
    </lineage>
</organism>
<dbReference type="AlphaFoldDB" id="A0A378IFV5"/>
<evidence type="ECO:0000313" key="5">
    <source>
        <dbReference type="Proteomes" id="UP000255066"/>
    </source>
</evidence>
<sequence>MDKNMQDQQQGQNKNLGSKNMQNDQQNKQKFGQNKQQDELQKSRKENEEIGKKPHQPL</sequence>
<feature type="compositionally biased region" description="Low complexity" evidence="1">
    <location>
        <begin position="19"/>
        <end position="35"/>
    </location>
</feature>
<feature type="compositionally biased region" description="Basic and acidic residues" evidence="1">
    <location>
        <begin position="36"/>
        <end position="52"/>
    </location>
</feature>
<dbReference type="EMBL" id="UGNW01000001">
    <property type="protein sequence ID" value="STX31094.1"/>
    <property type="molecule type" value="Genomic_DNA"/>
</dbReference>
<reference evidence="3 5" key="2">
    <citation type="submission" date="2018-06" db="EMBL/GenBank/DDBJ databases">
        <authorList>
            <consortium name="Pathogen Informatics"/>
            <person name="Doyle S."/>
        </authorList>
    </citation>
    <scope>NUCLEOTIDE SEQUENCE [LARGE SCALE GENOMIC DNA]</scope>
    <source>
        <strain evidence="3 5">NCTC12437</strain>
    </source>
</reference>
<reference evidence="2 4" key="1">
    <citation type="submission" date="2015-11" db="EMBL/GenBank/DDBJ databases">
        <title>Genomic analysis of 38 Legionella species identifies large and diverse effector repertoires.</title>
        <authorList>
            <person name="Burstein D."/>
            <person name="Amaro F."/>
            <person name="Zusman T."/>
            <person name="Lifshitz Z."/>
            <person name="Cohen O."/>
            <person name="Gilbert J.A."/>
            <person name="Pupko T."/>
            <person name="Shuman H.A."/>
            <person name="Segal G."/>
        </authorList>
    </citation>
    <scope>NUCLEOTIDE SEQUENCE [LARGE SCALE GENOMIC DNA]</scope>
    <source>
        <strain evidence="2 4">CDC#1407-AL-14</strain>
    </source>
</reference>
<dbReference type="Proteomes" id="UP000054735">
    <property type="component" value="Unassembled WGS sequence"/>
</dbReference>
<dbReference type="Proteomes" id="UP000255066">
    <property type="component" value="Unassembled WGS sequence"/>
</dbReference>
<keyword evidence="4" id="KW-1185">Reference proteome</keyword>
<accession>A0A378IFV5</accession>
<gene>
    <name evidence="2" type="ORF">Lbir_2798</name>
    <name evidence="3" type="ORF">NCTC12437_00864</name>
</gene>
<proteinExistence type="predicted"/>
<dbReference type="EMBL" id="LNXT01000048">
    <property type="protein sequence ID" value="KTC68196.1"/>
    <property type="molecule type" value="Genomic_DNA"/>
</dbReference>
<evidence type="ECO:0000313" key="4">
    <source>
        <dbReference type="Proteomes" id="UP000054735"/>
    </source>
</evidence>
<evidence type="ECO:0000313" key="3">
    <source>
        <dbReference type="EMBL" id="STX31094.1"/>
    </source>
</evidence>
<protein>
    <submittedName>
        <fullName evidence="3">Uncharacterized protein</fullName>
    </submittedName>
</protein>
<feature type="compositionally biased region" description="Polar residues" evidence="1">
    <location>
        <begin position="1"/>
        <end position="18"/>
    </location>
</feature>
<name>A0A378IFV5_9GAMM</name>
<evidence type="ECO:0000313" key="2">
    <source>
        <dbReference type="EMBL" id="KTC68196.1"/>
    </source>
</evidence>
<feature type="region of interest" description="Disordered" evidence="1">
    <location>
        <begin position="1"/>
        <end position="58"/>
    </location>
</feature>